<gene>
    <name evidence="1" type="ORF">TIFTF001_018719</name>
</gene>
<dbReference type="EMBL" id="BTGU01000031">
    <property type="protein sequence ID" value="GMN49551.1"/>
    <property type="molecule type" value="Genomic_DNA"/>
</dbReference>
<comment type="caution">
    <text evidence="1">The sequence shown here is derived from an EMBL/GenBank/DDBJ whole genome shotgun (WGS) entry which is preliminary data.</text>
</comment>
<protein>
    <submittedName>
        <fullName evidence="1">Uncharacterized protein</fullName>
    </submittedName>
</protein>
<dbReference type="AlphaFoldDB" id="A0AA88AVW0"/>
<keyword evidence="2" id="KW-1185">Reference proteome</keyword>
<reference evidence="1" key="1">
    <citation type="submission" date="2023-07" db="EMBL/GenBank/DDBJ databases">
        <title>draft genome sequence of fig (Ficus carica).</title>
        <authorList>
            <person name="Takahashi T."/>
            <person name="Nishimura K."/>
        </authorList>
    </citation>
    <scope>NUCLEOTIDE SEQUENCE</scope>
</reference>
<evidence type="ECO:0000313" key="2">
    <source>
        <dbReference type="Proteomes" id="UP001187192"/>
    </source>
</evidence>
<sequence>MWNESAAGDPAAIGVGPATEATRHLVRGTRGDFSLGKGGKLTEGLMKGWWSARQWIASTVVEGHVALSD</sequence>
<dbReference type="Proteomes" id="UP001187192">
    <property type="component" value="Unassembled WGS sequence"/>
</dbReference>
<organism evidence="1 2">
    <name type="scientific">Ficus carica</name>
    <name type="common">Common fig</name>
    <dbReference type="NCBI Taxonomy" id="3494"/>
    <lineage>
        <taxon>Eukaryota</taxon>
        <taxon>Viridiplantae</taxon>
        <taxon>Streptophyta</taxon>
        <taxon>Embryophyta</taxon>
        <taxon>Tracheophyta</taxon>
        <taxon>Spermatophyta</taxon>
        <taxon>Magnoliopsida</taxon>
        <taxon>eudicotyledons</taxon>
        <taxon>Gunneridae</taxon>
        <taxon>Pentapetalae</taxon>
        <taxon>rosids</taxon>
        <taxon>fabids</taxon>
        <taxon>Rosales</taxon>
        <taxon>Moraceae</taxon>
        <taxon>Ficeae</taxon>
        <taxon>Ficus</taxon>
    </lineage>
</organism>
<accession>A0AA88AVW0</accession>
<name>A0AA88AVW0_FICCA</name>
<evidence type="ECO:0000313" key="1">
    <source>
        <dbReference type="EMBL" id="GMN49551.1"/>
    </source>
</evidence>
<proteinExistence type="predicted"/>